<reference evidence="1" key="1">
    <citation type="submission" date="2017-01" db="EMBL/GenBank/DDBJ databases">
        <title>Plasmid composition in Aeromonas salmonicida subsp. salmonicida 01-B526 unravels unsuspected type three secretion system loss patterns.</title>
        <authorList>
            <person name="Tanaka K.H."/>
            <person name="Vincent A.T."/>
            <person name="Emond-Rheault J.-G."/>
            <person name="Adamczuk M."/>
            <person name="Frenette M."/>
            <person name="Charette S.J."/>
        </authorList>
    </citation>
    <scope>NUCLEOTIDE SEQUENCE</scope>
    <source>
        <strain evidence="1">01-B526</strain>
        <plasmid evidence="1">pAsa5</plasmid>
    </source>
</reference>
<dbReference type="EMBL" id="KY555069">
    <property type="protein sequence ID" value="ASD49293.1"/>
    <property type="molecule type" value="Genomic_DNA"/>
</dbReference>
<dbReference type="Pfam" id="PF18864">
    <property type="entry name" value="AbiTii"/>
    <property type="match status" value="1"/>
</dbReference>
<dbReference type="AlphaFoldDB" id="A0A1Q4MCL1"/>
<name>A0A1Q4MCL1_AERSS</name>
<sequence>MPALIPELVNMASGPRVTTSDLLRRALVAARQLKQTEWATWISYELHGYPDGVELPSYRLLKCELKAMNPMRGMIPLIIDHAEFAARLSMCRMAHSISALEALAIPGKNLRFAFSSEIVASLMHDLGISMVPERVLGANQVRALIDAVRDKLLMWLNRTWFSRHSVAEK</sequence>
<proteinExistence type="predicted"/>
<geneLocation type="plasmid" evidence="1">
    <name>pAsa5</name>
</geneLocation>
<accession>A0A1Q4MCL1</accession>
<keyword evidence="1" id="KW-0614">Plasmid</keyword>
<evidence type="ECO:0000313" key="1">
    <source>
        <dbReference type="EMBL" id="ASD49293.1"/>
    </source>
</evidence>
<organism evidence="1">
    <name type="scientific">Aeromonas salmonicida subsp. salmonicida</name>
    <dbReference type="NCBI Taxonomy" id="29491"/>
    <lineage>
        <taxon>Bacteria</taxon>
        <taxon>Pseudomonadati</taxon>
        <taxon>Pseudomonadota</taxon>
        <taxon>Gammaproteobacteria</taxon>
        <taxon>Aeromonadales</taxon>
        <taxon>Aeromonadaceae</taxon>
        <taxon>Aeromonas</taxon>
    </lineage>
</organism>
<dbReference type="RefSeq" id="WP_005321162.1">
    <property type="nucleotide sequence ID" value="NZ_CDDW01000127.1"/>
</dbReference>
<protein>
    <submittedName>
        <fullName evidence="1">Uncharacterized protein</fullName>
    </submittedName>
</protein>
<dbReference type="InterPro" id="IPR041304">
    <property type="entry name" value="AbiTii"/>
</dbReference>